<dbReference type="Proteomes" id="UP000708148">
    <property type="component" value="Unassembled WGS sequence"/>
</dbReference>
<gene>
    <name evidence="7" type="ORF">OSTQU699_LOCUS3144</name>
</gene>
<evidence type="ECO:0000259" key="6">
    <source>
        <dbReference type="Pfam" id="PF00462"/>
    </source>
</evidence>
<dbReference type="InterPro" id="IPR011899">
    <property type="entry name" value="Glutaredoxin_euk/vir"/>
</dbReference>
<feature type="domain" description="Glutaredoxin" evidence="6">
    <location>
        <begin position="14"/>
        <end position="76"/>
    </location>
</feature>
<evidence type="ECO:0000313" key="7">
    <source>
        <dbReference type="EMBL" id="CAD7697783.1"/>
    </source>
</evidence>
<dbReference type="InterPro" id="IPR017937">
    <property type="entry name" value="Thioredoxin_CS"/>
</dbReference>
<dbReference type="GO" id="GO:0005737">
    <property type="term" value="C:cytoplasm"/>
    <property type="evidence" value="ECO:0007669"/>
    <property type="project" value="TreeGrafter"/>
</dbReference>
<evidence type="ECO:0000256" key="1">
    <source>
        <dbReference type="ARBA" id="ARBA00007190"/>
    </source>
</evidence>
<reference evidence="7" key="1">
    <citation type="submission" date="2020-12" db="EMBL/GenBank/DDBJ databases">
        <authorList>
            <person name="Iha C."/>
        </authorList>
    </citation>
    <scope>NUCLEOTIDE SEQUENCE</scope>
</reference>
<dbReference type="OrthoDB" id="418495at2759"/>
<comment type="caution">
    <text evidence="7">The sequence shown here is derived from an EMBL/GenBank/DDBJ whole genome shotgun (WGS) entry which is preliminary data.</text>
</comment>
<dbReference type="AlphaFoldDB" id="A0A8S1IVB3"/>
<protein>
    <recommendedName>
        <fullName evidence="6">Glutaredoxin domain-containing protein</fullName>
    </recommendedName>
</protein>
<dbReference type="PROSITE" id="PS00194">
    <property type="entry name" value="THIOREDOXIN_1"/>
    <property type="match status" value="1"/>
</dbReference>
<sequence length="104" mass="11485">MIESVRQKNEENKVIVYSRSWCPYCEEVTKLLAELDVNFTLVELDHIVEGDDIQDALYDITNSTTVPQVFVGGKFVGGCDDTVSLYKSGELKSIFSGAGVESSL</sequence>
<comment type="similarity">
    <text evidence="1">Belongs to the glutaredoxin family. CPYC subfamily.</text>
</comment>
<keyword evidence="5" id="KW-0676">Redox-active center</keyword>
<dbReference type="InterPro" id="IPR014025">
    <property type="entry name" value="Glutaredoxin_subgr"/>
</dbReference>
<dbReference type="Pfam" id="PF00462">
    <property type="entry name" value="Glutaredoxin"/>
    <property type="match status" value="1"/>
</dbReference>
<name>A0A8S1IVB3_9CHLO</name>
<evidence type="ECO:0000256" key="2">
    <source>
        <dbReference type="ARBA" id="ARBA00022448"/>
    </source>
</evidence>
<dbReference type="PROSITE" id="PS51354">
    <property type="entry name" value="GLUTAREDOXIN_2"/>
    <property type="match status" value="1"/>
</dbReference>
<evidence type="ECO:0000256" key="4">
    <source>
        <dbReference type="ARBA" id="ARBA00023157"/>
    </source>
</evidence>
<keyword evidence="3" id="KW-0249">Electron transport</keyword>
<dbReference type="GO" id="GO:0034599">
    <property type="term" value="P:cellular response to oxidative stress"/>
    <property type="evidence" value="ECO:0007669"/>
    <property type="project" value="TreeGrafter"/>
</dbReference>
<accession>A0A8S1IVB3</accession>
<dbReference type="PANTHER" id="PTHR45694:SF18">
    <property type="entry name" value="GLUTAREDOXIN-1-RELATED"/>
    <property type="match status" value="1"/>
</dbReference>
<dbReference type="InterPro" id="IPR011767">
    <property type="entry name" value="GLR_AS"/>
</dbReference>
<keyword evidence="8" id="KW-1185">Reference proteome</keyword>
<dbReference type="InterPro" id="IPR002109">
    <property type="entry name" value="Glutaredoxin"/>
</dbReference>
<dbReference type="Gene3D" id="3.40.30.10">
    <property type="entry name" value="Glutaredoxin"/>
    <property type="match status" value="1"/>
</dbReference>
<evidence type="ECO:0000313" key="8">
    <source>
        <dbReference type="Proteomes" id="UP000708148"/>
    </source>
</evidence>
<dbReference type="PRINTS" id="PR00160">
    <property type="entry name" value="GLUTAREDOXIN"/>
</dbReference>
<evidence type="ECO:0000256" key="5">
    <source>
        <dbReference type="ARBA" id="ARBA00023284"/>
    </source>
</evidence>
<dbReference type="EMBL" id="CAJHUC010000710">
    <property type="protein sequence ID" value="CAD7697783.1"/>
    <property type="molecule type" value="Genomic_DNA"/>
</dbReference>
<proteinExistence type="inferred from homology"/>
<dbReference type="InterPro" id="IPR036249">
    <property type="entry name" value="Thioredoxin-like_sf"/>
</dbReference>
<keyword evidence="2" id="KW-0813">Transport</keyword>
<dbReference type="CDD" id="cd03419">
    <property type="entry name" value="GRX_GRXh_1_2_like"/>
    <property type="match status" value="1"/>
</dbReference>
<dbReference type="NCBIfam" id="TIGR02180">
    <property type="entry name" value="GRX_euk"/>
    <property type="match status" value="1"/>
</dbReference>
<keyword evidence="4" id="KW-1015">Disulfide bond</keyword>
<dbReference type="PANTHER" id="PTHR45694">
    <property type="entry name" value="GLUTAREDOXIN 2"/>
    <property type="match status" value="1"/>
</dbReference>
<evidence type="ECO:0000256" key="3">
    <source>
        <dbReference type="ARBA" id="ARBA00022982"/>
    </source>
</evidence>
<organism evidence="7 8">
    <name type="scientific">Ostreobium quekettii</name>
    <dbReference type="NCBI Taxonomy" id="121088"/>
    <lineage>
        <taxon>Eukaryota</taxon>
        <taxon>Viridiplantae</taxon>
        <taxon>Chlorophyta</taxon>
        <taxon>core chlorophytes</taxon>
        <taxon>Ulvophyceae</taxon>
        <taxon>TCBD clade</taxon>
        <taxon>Bryopsidales</taxon>
        <taxon>Ostreobineae</taxon>
        <taxon>Ostreobiaceae</taxon>
        <taxon>Ostreobium</taxon>
    </lineage>
</organism>
<dbReference type="SUPFAM" id="SSF52833">
    <property type="entry name" value="Thioredoxin-like"/>
    <property type="match status" value="1"/>
</dbReference>
<dbReference type="PROSITE" id="PS00195">
    <property type="entry name" value="GLUTAREDOXIN_1"/>
    <property type="match status" value="1"/>
</dbReference>
<dbReference type="GO" id="GO:0015038">
    <property type="term" value="F:glutathione disulfide oxidoreductase activity"/>
    <property type="evidence" value="ECO:0007669"/>
    <property type="project" value="TreeGrafter"/>
</dbReference>